<sequence>MISLPFVADRATWEDASRLITRFGADAGSQAAARAHHSRDLGNLRHFCRWRQIERLIAHLAGDGAAASVH</sequence>
<dbReference type="AlphaFoldDB" id="A0A7W9AID1"/>
<dbReference type="RefSeq" id="WP_184017990.1">
    <property type="nucleotide sequence ID" value="NZ_JACIJC010000003.1"/>
</dbReference>
<dbReference type="EMBL" id="JACIJC010000003">
    <property type="protein sequence ID" value="MBB5686019.1"/>
    <property type="molecule type" value="Genomic_DNA"/>
</dbReference>
<evidence type="ECO:0000313" key="1">
    <source>
        <dbReference type="EMBL" id="MBB5686019.1"/>
    </source>
</evidence>
<dbReference type="Proteomes" id="UP000549617">
    <property type="component" value="Unassembled WGS sequence"/>
</dbReference>
<comment type="caution">
    <text evidence="1">The sequence shown here is derived from an EMBL/GenBank/DDBJ whole genome shotgun (WGS) entry which is preliminary data.</text>
</comment>
<proteinExistence type="predicted"/>
<organism evidence="1 2">
    <name type="scientific">Sphingobium boeckii</name>
    <dbReference type="NCBI Taxonomy" id="1082345"/>
    <lineage>
        <taxon>Bacteria</taxon>
        <taxon>Pseudomonadati</taxon>
        <taxon>Pseudomonadota</taxon>
        <taxon>Alphaproteobacteria</taxon>
        <taxon>Sphingomonadales</taxon>
        <taxon>Sphingomonadaceae</taxon>
        <taxon>Sphingobium</taxon>
    </lineage>
</organism>
<gene>
    <name evidence="1" type="ORF">FHS49_002035</name>
</gene>
<evidence type="ECO:0000313" key="2">
    <source>
        <dbReference type="Proteomes" id="UP000549617"/>
    </source>
</evidence>
<reference evidence="1 2" key="1">
    <citation type="submission" date="2020-08" db="EMBL/GenBank/DDBJ databases">
        <title>Genomic Encyclopedia of Type Strains, Phase IV (KMG-IV): sequencing the most valuable type-strain genomes for metagenomic binning, comparative biology and taxonomic classification.</title>
        <authorList>
            <person name="Goeker M."/>
        </authorList>
    </citation>
    <scope>NUCLEOTIDE SEQUENCE [LARGE SCALE GENOMIC DNA]</scope>
    <source>
        <strain evidence="1 2">DSM 25079</strain>
    </source>
</reference>
<accession>A0A7W9AID1</accession>
<name>A0A7W9AID1_9SPHN</name>
<protein>
    <submittedName>
        <fullName evidence="1">Uncharacterized protein</fullName>
    </submittedName>
</protein>
<keyword evidence="2" id="KW-1185">Reference proteome</keyword>